<dbReference type="Pfam" id="PF00550">
    <property type="entry name" value="PP-binding"/>
    <property type="match status" value="1"/>
</dbReference>
<evidence type="ECO:0000256" key="2">
    <source>
        <dbReference type="ARBA" id="ARBA00022553"/>
    </source>
</evidence>
<reference evidence="5" key="1">
    <citation type="submission" date="2022-11" db="EMBL/GenBank/DDBJ databases">
        <title>Identification and genomic analyses of a novel endophytic actinobacterium Streptomyces endophytica sp. nov. with potential for biocontrol of Yam anthracnose.</title>
        <authorList>
            <person name="Huang X."/>
        </authorList>
    </citation>
    <scope>NUCLEOTIDE SEQUENCE</scope>
    <source>
        <strain evidence="5">HNM0140</strain>
    </source>
</reference>
<dbReference type="InterPro" id="IPR036736">
    <property type="entry name" value="ACP-like_sf"/>
</dbReference>
<keyword evidence="1" id="KW-0596">Phosphopantetheine</keyword>
<feature type="region of interest" description="Disordered" evidence="3">
    <location>
        <begin position="101"/>
        <end position="173"/>
    </location>
</feature>
<dbReference type="InterPro" id="IPR020806">
    <property type="entry name" value="PKS_PP-bd"/>
</dbReference>
<dbReference type="InterPro" id="IPR045851">
    <property type="entry name" value="AMP-bd_C_sf"/>
</dbReference>
<organism evidence="5 6">
    <name type="scientific">Streptomyces endophytica</name>
    <dbReference type="NCBI Taxonomy" id="2991496"/>
    <lineage>
        <taxon>Bacteria</taxon>
        <taxon>Bacillati</taxon>
        <taxon>Actinomycetota</taxon>
        <taxon>Actinomycetes</taxon>
        <taxon>Kitasatosporales</taxon>
        <taxon>Streptomycetaceae</taxon>
        <taxon>Streptomyces</taxon>
    </lineage>
</organism>
<dbReference type="PROSITE" id="PS00012">
    <property type="entry name" value="PHOSPHOPANTETHEINE"/>
    <property type="match status" value="1"/>
</dbReference>
<name>A0ABY6PKP0_9ACTN</name>
<keyword evidence="2" id="KW-0597">Phosphoprotein</keyword>
<feature type="domain" description="Carrier" evidence="4">
    <location>
        <begin position="40"/>
        <end position="117"/>
    </location>
</feature>
<dbReference type="SUPFAM" id="SSF56801">
    <property type="entry name" value="Acetyl-CoA synthetase-like"/>
    <property type="match status" value="1"/>
</dbReference>
<feature type="compositionally biased region" description="Low complexity" evidence="3">
    <location>
        <begin position="129"/>
        <end position="164"/>
    </location>
</feature>
<gene>
    <name evidence="5" type="ORF">OJ254_22765</name>
</gene>
<evidence type="ECO:0000313" key="6">
    <source>
        <dbReference type="Proteomes" id="UP001164959"/>
    </source>
</evidence>
<protein>
    <submittedName>
        <fullName evidence="5">Phosphopantetheine-binding protein</fullName>
    </submittedName>
</protein>
<dbReference type="InterPro" id="IPR009081">
    <property type="entry name" value="PP-bd_ACP"/>
</dbReference>
<dbReference type="PROSITE" id="PS50075">
    <property type="entry name" value="CARRIER"/>
    <property type="match status" value="1"/>
</dbReference>
<keyword evidence="6" id="KW-1185">Reference proteome</keyword>
<dbReference type="SMART" id="SM00823">
    <property type="entry name" value="PKS_PP"/>
    <property type="match status" value="1"/>
</dbReference>
<dbReference type="Gene3D" id="1.10.1200.10">
    <property type="entry name" value="ACP-like"/>
    <property type="match status" value="1"/>
</dbReference>
<dbReference type="EMBL" id="CP110636">
    <property type="protein sequence ID" value="UZJ34142.1"/>
    <property type="molecule type" value="Genomic_DNA"/>
</dbReference>
<dbReference type="SUPFAM" id="SSF47336">
    <property type="entry name" value="ACP-like"/>
    <property type="match status" value="1"/>
</dbReference>
<evidence type="ECO:0000259" key="4">
    <source>
        <dbReference type="PROSITE" id="PS50075"/>
    </source>
</evidence>
<evidence type="ECO:0000256" key="1">
    <source>
        <dbReference type="ARBA" id="ARBA00022450"/>
    </source>
</evidence>
<dbReference type="InterPro" id="IPR006162">
    <property type="entry name" value="Ppantetheine_attach_site"/>
</dbReference>
<evidence type="ECO:0000313" key="5">
    <source>
        <dbReference type="EMBL" id="UZJ34142.1"/>
    </source>
</evidence>
<dbReference type="Gene3D" id="3.30.300.30">
    <property type="match status" value="1"/>
</dbReference>
<dbReference type="PANTHER" id="PTHR45527">
    <property type="entry name" value="NONRIBOSOMAL PEPTIDE SYNTHETASE"/>
    <property type="match status" value="1"/>
</dbReference>
<dbReference type="Proteomes" id="UP001164959">
    <property type="component" value="Chromosome"/>
</dbReference>
<accession>A0ABY6PKP0</accession>
<dbReference type="RefSeq" id="WP_265365266.1">
    <property type="nucleotide sequence ID" value="NZ_CP110636.1"/>
</dbReference>
<dbReference type="PANTHER" id="PTHR45527:SF1">
    <property type="entry name" value="FATTY ACID SYNTHASE"/>
    <property type="match status" value="1"/>
</dbReference>
<proteinExistence type="predicted"/>
<evidence type="ECO:0000256" key="3">
    <source>
        <dbReference type="SAM" id="MobiDB-lite"/>
    </source>
</evidence>
<sequence>MVPGALVHLTTVPVTVNGKLDRKALPDPGVSDDGAPERVAPETELQAQLCALWAECLGLGEGELGIRDDVTRLGMDSIVAIRLASRMRQRLGVAIGVRTCSRCPPSRRSRTSSRSNNRPPRARTPRPGPNRARSTGSWSCCPSSRGSSHRTSPAPSTGTSPSSSVRPRWTTSG</sequence>